<dbReference type="RefSeq" id="WP_023068083.1">
    <property type="nucleotide sequence ID" value="NZ_AUZM01000051.1"/>
</dbReference>
<evidence type="ECO:0000313" key="1">
    <source>
        <dbReference type="EMBL" id="ERT05688.1"/>
    </source>
</evidence>
<keyword evidence="2" id="KW-1185">Reference proteome</keyword>
<dbReference type="PANTHER" id="PTHR34133:SF8">
    <property type="entry name" value="OS07G0633000 PROTEIN"/>
    <property type="match status" value="1"/>
</dbReference>
<dbReference type="Proteomes" id="UP000017127">
    <property type="component" value="Unassembled WGS sequence"/>
</dbReference>
<sequence length="195" mass="21915">MVAKFNATQSVEMAVTQQQIPIQHYLRQPRRLMNALADPSRLEQLSKDTFRLKMRPLSFLMLTIQPTVDLKVWALADGTIGLKSVGCEIRGVEYINQRFSLKLVGRLSPSQKEGTTHLTGQANLEVQVELPPALKFTPLSILEKTGNGLLKSVLMTIKQRLMHNLLCDYRQWASEQNETSVNQPESVLSGEGQTI</sequence>
<proteinExistence type="predicted"/>
<accession>U7QCX4</accession>
<dbReference type="InterPro" id="IPR023393">
    <property type="entry name" value="START-like_dom_sf"/>
</dbReference>
<dbReference type="PATRIC" id="fig|1348334.3.peg.4236"/>
<name>U7QCX4_9CYAN</name>
<dbReference type="PANTHER" id="PTHR34133">
    <property type="entry name" value="OS07G0633000 PROTEIN"/>
    <property type="match status" value="1"/>
</dbReference>
<reference evidence="1 2" key="1">
    <citation type="journal article" date="2013" name="Front. Microbiol.">
        <title>Comparative genomic analyses of the cyanobacterium, Lyngbya aestuarii BL J, a powerful hydrogen producer.</title>
        <authorList>
            <person name="Kothari A."/>
            <person name="Vaughn M."/>
            <person name="Garcia-Pichel F."/>
        </authorList>
    </citation>
    <scope>NUCLEOTIDE SEQUENCE [LARGE SCALE GENOMIC DNA]</scope>
    <source>
        <strain evidence="1 2">BL J</strain>
    </source>
</reference>
<evidence type="ECO:0000313" key="2">
    <source>
        <dbReference type="Proteomes" id="UP000017127"/>
    </source>
</evidence>
<dbReference type="AlphaFoldDB" id="U7QCX4"/>
<dbReference type="InterPro" id="IPR018971">
    <property type="entry name" value="DUF1997"/>
</dbReference>
<comment type="caution">
    <text evidence="1">The sequence shown here is derived from an EMBL/GenBank/DDBJ whole genome shotgun (WGS) entry which is preliminary data.</text>
</comment>
<evidence type="ECO:0008006" key="3">
    <source>
        <dbReference type="Google" id="ProtNLM"/>
    </source>
</evidence>
<dbReference type="OrthoDB" id="510717at2"/>
<protein>
    <recommendedName>
        <fullName evidence="3">DUF1997 domain-containing protein</fullName>
    </recommendedName>
</protein>
<dbReference type="EMBL" id="AUZM01000051">
    <property type="protein sequence ID" value="ERT05688.1"/>
    <property type="molecule type" value="Genomic_DNA"/>
</dbReference>
<organism evidence="1 2">
    <name type="scientific">Lyngbya aestuarii BL J</name>
    <dbReference type="NCBI Taxonomy" id="1348334"/>
    <lineage>
        <taxon>Bacteria</taxon>
        <taxon>Bacillati</taxon>
        <taxon>Cyanobacteriota</taxon>
        <taxon>Cyanophyceae</taxon>
        <taxon>Oscillatoriophycideae</taxon>
        <taxon>Oscillatoriales</taxon>
        <taxon>Microcoleaceae</taxon>
        <taxon>Lyngbya</taxon>
    </lineage>
</organism>
<dbReference type="Pfam" id="PF09366">
    <property type="entry name" value="DUF1997"/>
    <property type="match status" value="1"/>
</dbReference>
<dbReference type="Gene3D" id="3.30.530.20">
    <property type="match status" value="1"/>
</dbReference>
<gene>
    <name evidence="1" type="ORF">M595_4382</name>
</gene>